<evidence type="ECO:0008006" key="3">
    <source>
        <dbReference type="Google" id="ProtNLM"/>
    </source>
</evidence>
<dbReference type="RefSeq" id="WP_139213644.1">
    <property type="nucleotide sequence ID" value="NZ_FNRV01000001.1"/>
</dbReference>
<evidence type="ECO:0000313" key="1">
    <source>
        <dbReference type="EMBL" id="SED14861.1"/>
    </source>
</evidence>
<proteinExistence type="predicted"/>
<gene>
    <name evidence="1" type="ORF">SAMN05216205_4357</name>
</gene>
<dbReference type="Proteomes" id="UP000199665">
    <property type="component" value="Unassembled WGS sequence"/>
</dbReference>
<dbReference type="EMBL" id="FNRV01000001">
    <property type="protein sequence ID" value="SED14861.1"/>
    <property type="molecule type" value="Genomic_DNA"/>
</dbReference>
<keyword evidence="2" id="KW-1185">Reference proteome</keyword>
<protein>
    <recommendedName>
        <fullName evidence="3">Inclusion body protein</fullName>
    </recommendedName>
</protein>
<evidence type="ECO:0000313" key="2">
    <source>
        <dbReference type="Proteomes" id="UP000199665"/>
    </source>
</evidence>
<accession>A0ABY0Y8K8</accession>
<reference evidence="1 2" key="1">
    <citation type="submission" date="2016-10" db="EMBL/GenBank/DDBJ databases">
        <authorList>
            <person name="Varghese N."/>
            <person name="Submissions S."/>
        </authorList>
    </citation>
    <scope>NUCLEOTIDE SEQUENCE [LARGE SCALE GENOMIC DNA]</scope>
    <source>
        <strain evidence="1 2">DSM 18327</strain>
    </source>
</reference>
<name>A0ABY0Y8K8_9PSED</name>
<sequence>MEFSSKKTDRKTINGFDDVIQTKDKPTGVFALTITSPKNNESIGDEDLYWAGTGGTPGKAVYIERSDSPNVWHWAGDVGPSGNWSTKIDGFPHPRLTIRARHFGSDEISNSVTYSVYASPPVIYTPINTAPIFDRNQQFAGKALANSIIEIEAFHQSTPNQVHLGSGVTNLGEWGLEWRVVTNWSLTRGVYTLKIRQTWGEFGEYISDWTTSTQHPAHFP</sequence>
<organism evidence="1 2">
    <name type="scientific">Pseudomonas mohnii</name>
    <dbReference type="NCBI Taxonomy" id="395600"/>
    <lineage>
        <taxon>Bacteria</taxon>
        <taxon>Pseudomonadati</taxon>
        <taxon>Pseudomonadota</taxon>
        <taxon>Gammaproteobacteria</taxon>
        <taxon>Pseudomonadales</taxon>
        <taxon>Pseudomonadaceae</taxon>
        <taxon>Pseudomonas</taxon>
    </lineage>
</organism>
<comment type="caution">
    <text evidence="1">The sequence shown here is derived from an EMBL/GenBank/DDBJ whole genome shotgun (WGS) entry which is preliminary data.</text>
</comment>